<dbReference type="AlphaFoldDB" id="A0A5J4TQ85"/>
<accession>A0A5J4TQ85</accession>
<evidence type="ECO:0000313" key="2">
    <source>
        <dbReference type="Proteomes" id="UP000324800"/>
    </source>
</evidence>
<dbReference type="EMBL" id="SNRW01027461">
    <property type="protein sequence ID" value="KAA6360080.1"/>
    <property type="molecule type" value="Genomic_DNA"/>
</dbReference>
<sequence length="72" mass="8340">MNQKITFIHTEFMTWLTKTWKTKPLSVKYHEQILNTKLSLIFGAVQVSATGQRLITHAISNHQINNPRYGIT</sequence>
<name>A0A5J4TQ85_9EUKA</name>
<dbReference type="Proteomes" id="UP000324800">
    <property type="component" value="Unassembled WGS sequence"/>
</dbReference>
<comment type="caution">
    <text evidence="1">The sequence shown here is derived from an EMBL/GenBank/DDBJ whole genome shotgun (WGS) entry which is preliminary data.</text>
</comment>
<reference evidence="1 2" key="1">
    <citation type="submission" date="2019-03" db="EMBL/GenBank/DDBJ databases">
        <title>Single cell metagenomics reveals metabolic interactions within the superorganism composed of flagellate Streblomastix strix and complex community of Bacteroidetes bacteria on its surface.</title>
        <authorList>
            <person name="Treitli S.C."/>
            <person name="Kolisko M."/>
            <person name="Husnik F."/>
            <person name="Keeling P."/>
            <person name="Hampl V."/>
        </authorList>
    </citation>
    <scope>NUCLEOTIDE SEQUENCE [LARGE SCALE GENOMIC DNA]</scope>
    <source>
        <strain evidence="1">ST1C</strain>
    </source>
</reference>
<proteinExistence type="predicted"/>
<protein>
    <submittedName>
        <fullName evidence="1">Uncharacterized protein</fullName>
    </submittedName>
</protein>
<organism evidence="1 2">
    <name type="scientific">Streblomastix strix</name>
    <dbReference type="NCBI Taxonomy" id="222440"/>
    <lineage>
        <taxon>Eukaryota</taxon>
        <taxon>Metamonada</taxon>
        <taxon>Preaxostyla</taxon>
        <taxon>Oxymonadida</taxon>
        <taxon>Streblomastigidae</taxon>
        <taxon>Streblomastix</taxon>
    </lineage>
</organism>
<evidence type="ECO:0000313" key="1">
    <source>
        <dbReference type="EMBL" id="KAA6360080.1"/>
    </source>
</evidence>
<gene>
    <name evidence="1" type="ORF">EZS28_044393</name>
</gene>